<dbReference type="InterPro" id="IPR029026">
    <property type="entry name" value="tRNA_m1G_MTases_N"/>
</dbReference>
<dbReference type="AlphaFoldDB" id="A0A0M6XYW1"/>
<comment type="catalytic activity">
    <reaction evidence="5">
        <text>uridine(32) in tRNA + S-adenosyl-L-methionine = 2'-O-methyluridine(32) in tRNA + S-adenosyl-L-homocysteine + H(+)</text>
        <dbReference type="Rhea" id="RHEA:42936"/>
        <dbReference type="Rhea" id="RHEA-COMP:10107"/>
        <dbReference type="Rhea" id="RHEA-COMP:10290"/>
        <dbReference type="ChEBI" id="CHEBI:15378"/>
        <dbReference type="ChEBI" id="CHEBI:57856"/>
        <dbReference type="ChEBI" id="CHEBI:59789"/>
        <dbReference type="ChEBI" id="CHEBI:65315"/>
        <dbReference type="ChEBI" id="CHEBI:74478"/>
        <dbReference type="EC" id="2.1.1.200"/>
    </reaction>
</comment>
<keyword evidence="4 5" id="KW-0949">S-adenosyl-L-methionine</keyword>
<dbReference type="EC" id="2.1.1.200" evidence="5"/>
<comment type="catalytic activity">
    <reaction evidence="5">
        <text>cytidine(32) in tRNA + S-adenosyl-L-methionine = 2'-O-methylcytidine(32) in tRNA + S-adenosyl-L-homocysteine + H(+)</text>
        <dbReference type="Rhea" id="RHEA:42932"/>
        <dbReference type="Rhea" id="RHEA-COMP:10288"/>
        <dbReference type="Rhea" id="RHEA-COMP:10289"/>
        <dbReference type="ChEBI" id="CHEBI:15378"/>
        <dbReference type="ChEBI" id="CHEBI:57856"/>
        <dbReference type="ChEBI" id="CHEBI:59789"/>
        <dbReference type="ChEBI" id="CHEBI:74495"/>
        <dbReference type="ChEBI" id="CHEBI:82748"/>
        <dbReference type="EC" id="2.1.1.200"/>
    </reaction>
</comment>
<dbReference type="SUPFAM" id="SSF75217">
    <property type="entry name" value="alpha/beta knot"/>
    <property type="match status" value="1"/>
</dbReference>
<dbReference type="Pfam" id="PF00588">
    <property type="entry name" value="SpoU_methylase"/>
    <property type="match status" value="1"/>
</dbReference>
<evidence type="ECO:0000256" key="2">
    <source>
        <dbReference type="ARBA" id="ARBA00022603"/>
    </source>
</evidence>
<dbReference type="GO" id="GO:0106339">
    <property type="term" value="F:tRNA (cytidine(32)-2'-O)-methyltransferase activity"/>
    <property type="evidence" value="ECO:0007669"/>
    <property type="project" value="RHEA"/>
</dbReference>
<keyword evidence="5" id="KW-0963">Cytoplasm</keyword>
<dbReference type="Gene3D" id="1.10.8.590">
    <property type="match status" value="1"/>
</dbReference>
<dbReference type="EMBL" id="CXST01000001">
    <property type="protein sequence ID" value="CTQ43025.1"/>
    <property type="molecule type" value="Genomic_DNA"/>
</dbReference>
<evidence type="ECO:0000256" key="5">
    <source>
        <dbReference type="RuleBase" id="RU362024"/>
    </source>
</evidence>
<comment type="similarity">
    <text evidence="1">Belongs to the class IV-like SAM-binding methyltransferase superfamily. RNA methyltransferase TrmH family.</text>
</comment>
<name>A0A0M6XYW1_9HYPH</name>
<keyword evidence="2 5" id="KW-0489">Methyltransferase</keyword>
<accession>A0A0M6XYW1</accession>
<comment type="function">
    <text evidence="5">Catalyzes the formation of 2'O-methylated cytidine (Cm32) or 2'O-methylated uridine (Um32) at position 32 in tRNA.</text>
</comment>
<reference evidence="8" key="1">
    <citation type="submission" date="2015-07" db="EMBL/GenBank/DDBJ databases">
        <authorList>
            <person name="Rodrigo-Torres Lidia"/>
            <person name="Arahal R.David."/>
        </authorList>
    </citation>
    <scope>NUCLEOTIDE SEQUENCE [LARGE SCALE GENOMIC DNA]</scope>
    <source>
        <strain evidence="8">CECT 4801</strain>
    </source>
</reference>
<dbReference type="CDD" id="cd18093">
    <property type="entry name" value="SpoU-like_TrmJ"/>
    <property type="match status" value="1"/>
</dbReference>
<dbReference type="STRING" id="187304.B0E33_22895"/>
<feature type="domain" description="tRNA/rRNA methyltransferase SpoU type" evidence="6">
    <location>
        <begin position="156"/>
        <end position="306"/>
    </location>
</feature>
<dbReference type="InterPro" id="IPR001537">
    <property type="entry name" value="SpoU_MeTrfase"/>
</dbReference>
<keyword evidence="5" id="KW-0819">tRNA processing</keyword>
<dbReference type="InterPro" id="IPR004384">
    <property type="entry name" value="RNA_MeTrfase_TrmJ/LasT"/>
</dbReference>
<dbReference type="Gene3D" id="3.40.1280.10">
    <property type="match status" value="1"/>
</dbReference>
<dbReference type="PANTHER" id="PTHR42786:SF7">
    <property type="entry name" value="TRNA_RRNA METHYLTRANSFERASE SPOU TYPE DOMAIN-CONTAINING PROTEIN"/>
    <property type="match status" value="1"/>
</dbReference>
<evidence type="ECO:0000256" key="4">
    <source>
        <dbReference type="ARBA" id="ARBA00022691"/>
    </source>
</evidence>
<proteinExistence type="inferred from homology"/>
<evidence type="ECO:0000256" key="1">
    <source>
        <dbReference type="ARBA" id="ARBA00007228"/>
    </source>
</evidence>
<gene>
    <name evidence="5 7" type="primary">trmJ</name>
    <name evidence="7" type="ORF">LAL4801_01462</name>
</gene>
<evidence type="ECO:0000259" key="6">
    <source>
        <dbReference type="Pfam" id="PF00588"/>
    </source>
</evidence>
<dbReference type="GO" id="GO:0003723">
    <property type="term" value="F:RNA binding"/>
    <property type="evidence" value="ECO:0007669"/>
    <property type="project" value="InterPro"/>
</dbReference>
<dbReference type="GO" id="GO:0005829">
    <property type="term" value="C:cytosol"/>
    <property type="evidence" value="ECO:0007669"/>
    <property type="project" value="TreeGrafter"/>
</dbReference>
<dbReference type="InterPro" id="IPR029028">
    <property type="entry name" value="Alpha/beta_knot_MTases"/>
</dbReference>
<evidence type="ECO:0000313" key="7">
    <source>
        <dbReference type="EMBL" id="CTQ43025.1"/>
    </source>
</evidence>
<organism evidence="7 8">
    <name type="scientific">Roseibium aggregatum</name>
    <dbReference type="NCBI Taxonomy" id="187304"/>
    <lineage>
        <taxon>Bacteria</taxon>
        <taxon>Pseudomonadati</taxon>
        <taxon>Pseudomonadota</taxon>
        <taxon>Alphaproteobacteria</taxon>
        <taxon>Hyphomicrobiales</taxon>
        <taxon>Stappiaceae</taxon>
        <taxon>Roseibium</taxon>
    </lineage>
</organism>
<keyword evidence="8" id="KW-1185">Reference proteome</keyword>
<protein>
    <recommendedName>
        <fullName evidence="5">tRNA (cytidine/uridine-2'-O-)-methyltransferase TrmJ</fullName>
        <ecNumber evidence="5">2.1.1.200</ecNumber>
    </recommendedName>
    <alternativeName>
        <fullName evidence="5">tRNA (cytidine(32)/uridine(32)-2'-O)-methyltransferase</fullName>
    </alternativeName>
    <alternativeName>
        <fullName evidence="5">tRNA Cm32/Um32 methyltransferase</fullName>
    </alternativeName>
</protein>
<evidence type="ECO:0000313" key="8">
    <source>
        <dbReference type="Proteomes" id="UP000048926"/>
    </source>
</evidence>
<comment type="subunit">
    <text evidence="5">Homodimer.</text>
</comment>
<dbReference type="GO" id="GO:0160206">
    <property type="term" value="F:tRNA (cytidine(32)/uridine(32)-2'-O)-methyltransferase activity"/>
    <property type="evidence" value="ECO:0007669"/>
    <property type="project" value="UniProtKB-EC"/>
</dbReference>
<keyword evidence="3 7" id="KW-0808">Transferase</keyword>
<dbReference type="PANTHER" id="PTHR42786">
    <property type="entry name" value="TRNA/RRNA METHYLTRANSFERASE"/>
    <property type="match status" value="1"/>
</dbReference>
<dbReference type="GO" id="GO:0002128">
    <property type="term" value="P:tRNA nucleoside ribose methylation"/>
    <property type="evidence" value="ECO:0007669"/>
    <property type="project" value="TreeGrafter"/>
</dbReference>
<dbReference type="Proteomes" id="UP000048926">
    <property type="component" value="Unassembled WGS sequence"/>
</dbReference>
<dbReference type="NCBIfam" id="TIGR00050">
    <property type="entry name" value="rRNA_methyl_1"/>
    <property type="match status" value="1"/>
</dbReference>
<evidence type="ECO:0000256" key="3">
    <source>
        <dbReference type="ARBA" id="ARBA00022679"/>
    </source>
</evidence>
<sequence length="406" mass="45491">MILYLSCNLSQILTIKCLCAWVIFAVLFNRRCNWLISRCLDFPAFGKRWVIHTHMFQSQALTLSGCQIVVPANRLPLGKRETFRAVAEMRLTRPRCTERRRTSKIIVFIGGMRPTAAVVQAFRSFHPTLLPLNPRFMSKNAHIRDEARAVTAKPPAVILCEPQLGENIGTAARAMANFGLVDLRIVNPRDGWPSEKARAAASRADHVIDKVQVFDSVEAAIADLQFVFATTARSREVPKPVRGPDEAAKKSVELGEQGAATGYLFGRERWGLNNEEVALADEIVTLPVDPDFASLNIAQAVLVCAYEWRKAATSGALPFILSEEVHPPAKKDEVLRFFEHLEGALDKATFFRPPERRPHMVRTLRNIFQKAELTDQEVRALRGVVASLEKRETRPRKDRSGSGSEE</sequence>
<comment type="subcellular location">
    <subcellularLocation>
        <location evidence="5">Cytoplasm</location>
    </subcellularLocation>
</comment>